<sequence length="133" mass="13539">MLRSVVGGGAARVMLGVALKGGASAHLIHPLLLWPVGRSAGGGYAAILGVRMALQGGETEHPSGDLEDGNGGGAELHGGGAESPSAMRRRRSWSCRLMGYLGSAIPRNHHAVVEPTWGREGGGARAPTTPLDS</sequence>
<reference evidence="2" key="2">
    <citation type="submission" date="2018-04" db="EMBL/GenBank/DDBJ databases">
        <title>OnivRS2 (Oryza nivara Reference Sequence Version 2).</title>
        <authorList>
            <person name="Zhang J."/>
            <person name="Kudrna D."/>
            <person name="Lee S."/>
            <person name="Talag J."/>
            <person name="Rajasekar S."/>
            <person name="Welchert J."/>
            <person name="Hsing Y.-I."/>
            <person name="Wing R.A."/>
        </authorList>
    </citation>
    <scope>NUCLEOTIDE SEQUENCE [LARGE SCALE GENOMIC DNA]</scope>
    <source>
        <strain evidence="2">SL10</strain>
    </source>
</reference>
<dbReference type="Proteomes" id="UP000006591">
    <property type="component" value="Chromosome 4"/>
</dbReference>
<dbReference type="AlphaFoldDB" id="A0A0E0GZM4"/>
<feature type="compositionally biased region" description="Gly residues" evidence="1">
    <location>
        <begin position="69"/>
        <end position="81"/>
    </location>
</feature>
<accession>A0A0E0GZM4</accession>
<evidence type="ECO:0000256" key="1">
    <source>
        <dbReference type="SAM" id="MobiDB-lite"/>
    </source>
</evidence>
<keyword evidence="3" id="KW-1185">Reference proteome</keyword>
<dbReference type="HOGENOM" id="CLU_1910032_0_0_1"/>
<evidence type="ECO:0000313" key="2">
    <source>
        <dbReference type="EnsemblPlants" id="ONIVA04G07530.1"/>
    </source>
</evidence>
<name>A0A0E0GZM4_ORYNI</name>
<protein>
    <submittedName>
        <fullName evidence="2">Uncharacterized protein</fullName>
    </submittedName>
</protein>
<proteinExistence type="predicted"/>
<reference evidence="2" key="1">
    <citation type="submission" date="2015-04" db="UniProtKB">
        <authorList>
            <consortium name="EnsemblPlants"/>
        </authorList>
    </citation>
    <scope>IDENTIFICATION</scope>
    <source>
        <strain evidence="2">SL10</strain>
    </source>
</reference>
<dbReference type="EnsemblPlants" id="ONIVA04G07530.1">
    <property type="protein sequence ID" value="ONIVA04G07530.1"/>
    <property type="gene ID" value="ONIVA04G07530"/>
</dbReference>
<organism evidence="2">
    <name type="scientific">Oryza nivara</name>
    <name type="common">Indian wild rice</name>
    <name type="synonym">Oryza sativa f. spontanea</name>
    <dbReference type="NCBI Taxonomy" id="4536"/>
    <lineage>
        <taxon>Eukaryota</taxon>
        <taxon>Viridiplantae</taxon>
        <taxon>Streptophyta</taxon>
        <taxon>Embryophyta</taxon>
        <taxon>Tracheophyta</taxon>
        <taxon>Spermatophyta</taxon>
        <taxon>Magnoliopsida</taxon>
        <taxon>Liliopsida</taxon>
        <taxon>Poales</taxon>
        <taxon>Poaceae</taxon>
        <taxon>BOP clade</taxon>
        <taxon>Oryzoideae</taxon>
        <taxon>Oryzeae</taxon>
        <taxon>Oryzinae</taxon>
        <taxon>Oryza</taxon>
    </lineage>
</organism>
<dbReference type="Gramene" id="ONIVA04G07530.1">
    <property type="protein sequence ID" value="ONIVA04G07530.1"/>
    <property type="gene ID" value="ONIVA04G07530"/>
</dbReference>
<evidence type="ECO:0000313" key="3">
    <source>
        <dbReference type="Proteomes" id="UP000006591"/>
    </source>
</evidence>
<feature type="region of interest" description="Disordered" evidence="1">
    <location>
        <begin position="57"/>
        <end position="88"/>
    </location>
</feature>